<dbReference type="AlphaFoldDB" id="A0A9D3RJ80"/>
<sequence length="108" mass="11824">MGQSMLRSALEGWAVDLSMLWKVLDWLGHGGQKEGAGVREVEGKSPQDGGVGGLAALIPIPTYLEDIAVNIHSIMEDMAILQVWEGNRSRLHSEHWATEFENMTVPGL</sequence>
<proteinExistence type="predicted"/>
<keyword evidence="2" id="KW-1185">Reference proteome</keyword>
<evidence type="ECO:0000313" key="1">
    <source>
        <dbReference type="EMBL" id="KAG5832303.1"/>
    </source>
</evidence>
<accession>A0A9D3RJ80</accession>
<dbReference type="Proteomes" id="UP001044222">
    <property type="component" value="Chromosome 17"/>
</dbReference>
<dbReference type="EMBL" id="JAFIRN010000017">
    <property type="protein sequence ID" value="KAG5832303.1"/>
    <property type="molecule type" value="Genomic_DNA"/>
</dbReference>
<reference evidence="1" key="1">
    <citation type="submission" date="2021-01" db="EMBL/GenBank/DDBJ databases">
        <title>A chromosome-scale assembly of European eel, Anguilla anguilla.</title>
        <authorList>
            <person name="Henkel C."/>
            <person name="Jong-Raadsen S.A."/>
            <person name="Dufour S."/>
            <person name="Weltzien F.-A."/>
            <person name="Palstra A.P."/>
            <person name="Pelster B."/>
            <person name="Spaink H.P."/>
            <person name="Van Den Thillart G.E."/>
            <person name="Jansen H."/>
            <person name="Zahm M."/>
            <person name="Klopp C."/>
            <person name="Cedric C."/>
            <person name="Louis A."/>
            <person name="Berthelot C."/>
            <person name="Parey E."/>
            <person name="Roest Crollius H."/>
            <person name="Montfort J."/>
            <person name="Robinson-Rechavi M."/>
            <person name="Bucao C."/>
            <person name="Bouchez O."/>
            <person name="Gislard M."/>
            <person name="Lluch J."/>
            <person name="Milhes M."/>
            <person name="Lampietro C."/>
            <person name="Lopez Roques C."/>
            <person name="Donnadieu C."/>
            <person name="Braasch I."/>
            <person name="Desvignes T."/>
            <person name="Postlethwait J."/>
            <person name="Bobe J."/>
            <person name="Guiguen Y."/>
            <person name="Dirks R."/>
        </authorList>
    </citation>
    <scope>NUCLEOTIDE SEQUENCE</scope>
    <source>
        <strain evidence="1">Tag_6206</strain>
        <tissue evidence="1">Liver</tissue>
    </source>
</reference>
<comment type="caution">
    <text evidence="1">The sequence shown here is derived from an EMBL/GenBank/DDBJ whole genome shotgun (WGS) entry which is preliminary data.</text>
</comment>
<name>A0A9D3RJ80_ANGAN</name>
<gene>
    <name evidence="1" type="ORF">ANANG_G00289680</name>
</gene>
<organism evidence="1 2">
    <name type="scientific">Anguilla anguilla</name>
    <name type="common">European freshwater eel</name>
    <name type="synonym">Muraena anguilla</name>
    <dbReference type="NCBI Taxonomy" id="7936"/>
    <lineage>
        <taxon>Eukaryota</taxon>
        <taxon>Metazoa</taxon>
        <taxon>Chordata</taxon>
        <taxon>Craniata</taxon>
        <taxon>Vertebrata</taxon>
        <taxon>Euteleostomi</taxon>
        <taxon>Actinopterygii</taxon>
        <taxon>Neopterygii</taxon>
        <taxon>Teleostei</taxon>
        <taxon>Anguilliformes</taxon>
        <taxon>Anguillidae</taxon>
        <taxon>Anguilla</taxon>
    </lineage>
</organism>
<protein>
    <submittedName>
        <fullName evidence="1">Uncharacterized protein</fullName>
    </submittedName>
</protein>
<evidence type="ECO:0000313" key="2">
    <source>
        <dbReference type="Proteomes" id="UP001044222"/>
    </source>
</evidence>